<dbReference type="InterPro" id="IPR001029">
    <property type="entry name" value="Flagellin_N"/>
</dbReference>
<evidence type="ECO:0000259" key="4">
    <source>
        <dbReference type="Pfam" id="PF00669"/>
    </source>
</evidence>
<dbReference type="InterPro" id="IPR001492">
    <property type="entry name" value="Flagellin"/>
</dbReference>
<feature type="domain" description="Flagellin C-terminal" evidence="5">
    <location>
        <begin position="347"/>
        <end position="432"/>
    </location>
</feature>
<dbReference type="SUPFAM" id="SSF64518">
    <property type="entry name" value="Phase 1 flagellin"/>
    <property type="match status" value="1"/>
</dbReference>
<dbReference type="STRING" id="937218.SAMN06297251_106163"/>
<dbReference type="EMBL" id="FWXR01000006">
    <property type="protein sequence ID" value="SMC73014.1"/>
    <property type="molecule type" value="Genomic_DNA"/>
</dbReference>
<feature type="domain" description="Flagellin N-terminal" evidence="4">
    <location>
        <begin position="4"/>
        <end position="135"/>
    </location>
</feature>
<keyword evidence="6" id="KW-0966">Cell projection</keyword>
<dbReference type="Pfam" id="PF00700">
    <property type="entry name" value="Flagellin_C"/>
    <property type="match status" value="1"/>
</dbReference>
<dbReference type="RefSeq" id="WP_084409805.1">
    <property type="nucleotide sequence ID" value="NZ_FWXR01000006.1"/>
</dbReference>
<keyword evidence="6" id="KW-0282">Flagellum</keyword>
<gene>
    <name evidence="6" type="ORF">SAMN06297251_106163</name>
</gene>
<evidence type="ECO:0000256" key="1">
    <source>
        <dbReference type="ARBA" id="ARBA00005709"/>
    </source>
</evidence>
<proteinExistence type="inferred from homology"/>
<accession>A0A1W2BJB3</accession>
<evidence type="ECO:0000313" key="6">
    <source>
        <dbReference type="EMBL" id="SMC73014.1"/>
    </source>
</evidence>
<evidence type="ECO:0000256" key="2">
    <source>
        <dbReference type="ARBA" id="ARBA00023143"/>
    </source>
</evidence>
<organism evidence="6 7">
    <name type="scientific">Fulvimarina manganoxydans</name>
    <dbReference type="NCBI Taxonomy" id="937218"/>
    <lineage>
        <taxon>Bacteria</taxon>
        <taxon>Pseudomonadati</taxon>
        <taxon>Pseudomonadota</taxon>
        <taxon>Alphaproteobacteria</taxon>
        <taxon>Hyphomicrobiales</taxon>
        <taxon>Aurantimonadaceae</taxon>
        <taxon>Fulvimarina</taxon>
    </lineage>
</organism>
<protein>
    <recommendedName>
        <fullName evidence="3">Flagellin</fullName>
    </recommendedName>
</protein>
<dbReference type="GO" id="GO:0005198">
    <property type="term" value="F:structural molecule activity"/>
    <property type="evidence" value="ECO:0007669"/>
    <property type="project" value="UniProtKB-UniRule"/>
</dbReference>
<evidence type="ECO:0000259" key="5">
    <source>
        <dbReference type="Pfam" id="PF00700"/>
    </source>
</evidence>
<comment type="function">
    <text evidence="3">Flagellin is the subunit protein which polymerizes to form the filaments of bacterial flagella.</text>
</comment>
<dbReference type="GO" id="GO:0005576">
    <property type="term" value="C:extracellular region"/>
    <property type="evidence" value="ECO:0007669"/>
    <property type="project" value="UniProtKB-SubCell"/>
</dbReference>
<comment type="similarity">
    <text evidence="1 3">Belongs to the bacterial flagellin family.</text>
</comment>
<dbReference type="AlphaFoldDB" id="A0A1W2BJB3"/>
<evidence type="ECO:0000313" key="7">
    <source>
        <dbReference type="Proteomes" id="UP000192656"/>
    </source>
</evidence>
<sequence>MSSINTNVAAMTALQTLQSTNSMMEETQNRISTGYRVSEASDNAAYWSIATTMRSDTKALSTVSDSLGIGSATVDTAYNALTSAKDVLDKIKTLLTSATQDGVEKSKVQDEITQAQGQLKSIASSASFSGQNWLSVDSSASGFKAVKEMISSFSRSETGALTVGSIKVDTGSFALFDASATKTGVLEKDITATTAAKATRFTAYEATATDTAGTATTKGTWDSGATVTAGTHDVTLGDTDVMSFKIKIGSGTETKVSITKSTVDSALGSTDGVIDSEADYAAVLKKALDDSGVQGGTWAIAAGSLTITTANNNESITVSSTAVESFGASDIDITKSGTSAGDIKAYINLVDKAISKVTASASTLGAVKNRLDLQSEFVSNLMDTLEKGIGTLVDADMTEESTKLKALQTQQQLGVQALSMANSSSQTLLSLFR</sequence>
<name>A0A1W2BJB3_9HYPH</name>
<dbReference type="OrthoDB" id="8328560at2"/>
<dbReference type="Gene3D" id="1.20.1330.10">
    <property type="entry name" value="f41 fragment of flagellin, N-terminal domain"/>
    <property type="match status" value="1"/>
</dbReference>
<dbReference type="InterPro" id="IPR046358">
    <property type="entry name" value="Flagellin_C"/>
</dbReference>
<dbReference type="PANTHER" id="PTHR42792:SF2">
    <property type="entry name" value="FLAGELLIN"/>
    <property type="match status" value="1"/>
</dbReference>
<evidence type="ECO:0000256" key="3">
    <source>
        <dbReference type="RuleBase" id="RU362073"/>
    </source>
</evidence>
<keyword evidence="7" id="KW-1185">Reference proteome</keyword>
<keyword evidence="2 3" id="KW-0975">Bacterial flagellum</keyword>
<dbReference type="Proteomes" id="UP000192656">
    <property type="component" value="Unassembled WGS sequence"/>
</dbReference>
<keyword evidence="3" id="KW-0964">Secreted</keyword>
<dbReference type="GO" id="GO:0009288">
    <property type="term" value="C:bacterial-type flagellum"/>
    <property type="evidence" value="ECO:0007669"/>
    <property type="project" value="UniProtKB-SubCell"/>
</dbReference>
<keyword evidence="6" id="KW-0969">Cilium</keyword>
<reference evidence="6 7" key="1">
    <citation type="submission" date="2017-04" db="EMBL/GenBank/DDBJ databases">
        <authorList>
            <person name="Afonso C.L."/>
            <person name="Miller P.J."/>
            <person name="Scott M.A."/>
            <person name="Spackman E."/>
            <person name="Goraichik I."/>
            <person name="Dimitrov K.M."/>
            <person name="Suarez D.L."/>
            <person name="Swayne D.E."/>
        </authorList>
    </citation>
    <scope>NUCLEOTIDE SEQUENCE [LARGE SCALE GENOMIC DNA]</scope>
    <source>
        <strain evidence="6 7">CGMCC 1.10972</strain>
    </source>
</reference>
<dbReference type="PANTHER" id="PTHR42792">
    <property type="entry name" value="FLAGELLIN"/>
    <property type="match status" value="1"/>
</dbReference>
<dbReference type="Pfam" id="PF00669">
    <property type="entry name" value="Flagellin_N"/>
    <property type="match status" value="1"/>
</dbReference>
<comment type="subcellular location">
    <subcellularLocation>
        <location evidence="3">Secreted</location>
    </subcellularLocation>
    <subcellularLocation>
        <location evidence="3">Bacterial flagellum</location>
    </subcellularLocation>
</comment>
<dbReference type="PRINTS" id="PR00207">
    <property type="entry name" value="FLAGELLIN"/>
</dbReference>